<keyword evidence="2" id="KW-1185">Reference proteome</keyword>
<evidence type="ECO:0000313" key="1">
    <source>
        <dbReference type="EnsemblPlants" id="AET5Gv20595100.12"/>
    </source>
</evidence>
<dbReference type="AlphaFoldDB" id="A0A453L1Y6"/>
<reference evidence="2" key="2">
    <citation type="journal article" date="2017" name="Nat. Plants">
        <title>The Aegilops tauschii genome reveals multiple impacts of transposons.</title>
        <authorList>
            <person name="Zhao G."/>
            <person name="Zou C."/>
            <person name="Li K."/>
            <person name="Wang K."/>
            <person name="Li T."/>
            <person name="Gao L."/>
            <person name="Zhang X."/>
            <person name="Wang H."/>
            <person name="Yang Z."/>
            <person name="Liu X."/>
            <person name="Jiang W."/>
            <person name="Mao L."/>
            <person name="Kong X."/>
            <person name="Jiao Y."/>
            <person name="Jia J."/>
        </authorList>
    </citation>
    <scope>NUCLEOTIDE SEQUENCE [LARGE SCALE GENOMIC DNA]</scope>
    <source>
        <strain evidence="2">cv. AL8/78</strain>
    </source>
</reference>
<proteinExistence type="predicted"/>
<reference evidence="1" key="4">
    <citation type="submission" date="2019-03" db="UniProtKB">
        <authorList>
            <consortium name="EnsemblPlants"/>
        </authorList>
    </citation>
    <scope>IDENTIFICATION</scope>
</reference>
<dbReference type="GO" id="GO:0019441">
    <property type="term" value="P:L-tryptophan catabolic process to kynurenine"/>
    <property type="evidence" value="ECO:0007669"/>
    <property type="project" value="InterPro"/>
</dbReference>
<protein>
    <submittedName>
        <fullName evidence="1">Uncharacterized protein</fullName>
    </submittedName>
</protein>
<reference evidence="1" key="3">
    <citation type="journal article" date="2017" name="Nature">
        <title>Genome sequence of the progenitor of the wheat D genome Aegilops tauschii.</title>
        <authorList>
            <person name="Luo M.C."/>
            <person name="Gu Y.Q."/>
            <person name="Puiu D."/>
            <person name="Wang H."/>
            <person name="Twardziok S.O."/>
            <person name="Deal K.R."/>
            <person name="Huo N."/>
            <person name="Zhu T."/>
            <person name="Wang L."/>
            <person name="Wang Y."/>
            <person name="McGuire P.E."/>
            <person name="Liu S."/>
            <person name="Long H."/>
            <person name="Ramasamy R.K."/>
            <person name="Rodriguez J.C."/>
            <person name="Van S.L."/>
            <person name="Yuan L."/>
            <person name="Wang Z."/>
            <person name="Xia Z."/>
            <person name="Xiao L."/>
            <person name="Anderson O.D."/>
            <person name="Ouyang S."/>
            <person name="Liang Y."/>
            <person name="Zimin A.V."/>
            <person name="Pertea G."/>
            <person name="Qi P."/>
            <person name="Bennetzen J.L."/>
            <person name="Dai X."/>
            <person name="Dawson M.W."/>
            <person name="Muller H.G."/>
            <person name="Kugler K."/>
            <person name="Rivarola-Duarte L."/>
            <person name="Spannagl M."/>
            <person name="Mayer K.F.X."/>
            <person name="Lu F.H."/>
            <person name="Bevan M.W."/>
            <person name="Leroy P."/>
            <person name="Li P."/>
            <person name="You F.M."/>
            <person name="Sun Q."/>
            <person name="Liu Z."/>
            <person name="Lyons E."/>
            <person name="Wicker T."/>
            <person name="Salzberg S.L."/>
            <person name="Devos K.M."/>
            <person name="Dvorak J."/>
        </authorList>
    </citation>
    <scope>NUCLEOTIDE SEQUENCE [LARGE SCALE GENOMIC DNA]</scope>
    <source>
        <strain evidence="1">cv. AL8/78</strain>
    </source>
</reference>
<dbReference type="PANTHER" id="PTHR31118">
    <property type="entry name" value="CYCLASE-LIKE PROTEIN 2"/>
    <property type="match status" value="1"/>
</dbReference>
<sequence>MWKKEFDTSYVGFMKDGAQWLVDNTDIKLVGEFQLALHPFTRSFIVSIDTNVLLSSVCNYVKFVHLITVWVCMCQWSEL</sequence>
<evidence type="ECO:0000313" key="2">
    <source>
        <dbReference type="Proteomes" id="UP000015105"/>
    </source>
</evidence>
<reference evidence="1" key="5">
    <citation type="journal article" date="2021" name="G3 (Bethesda)">
        <title>Aegilops tauschii genome assembly Aet v5.0 features greater sequence contiguity and improved annotation.</title>
        <authorList>
            <person name="Wang L."/>
            <person name="Zhu T."/>
            <person name="Rodriguez J.C."/>
            <person name="Deal K.R."/>
            <person name="Dubcovsky J."/>
            <person name="McGuire P.E."/>
            <person name="Lux T."/>
            <person name="Spannagl M."/>
            <person name="Mayer K.F.X."/>
            <person name="Baldrich P."/>
            <person name="Meyers B.C."/>
            <person name="Huo N."/>
            <person name="Gu Y.Q."/>
            <person name="Zhou H."/>
            <person name="Devos K.M."/>
            <person name="Bennetzen J.L."/>
            <person name="Unver T."/>
            <person name="Budak H."/>
            <person name="Gulick P.J."/>
            <person name="Galiba G."/>
            <person name="Kalapos B."/>
            <person name="Nelson D.R."/>
            <person name="Li P."/>
            <person name="You F.M."/>
            <person name="Luo M.C."/>
            <person name="Dvorak J."/>
        </authorList>
    </citation>
    <scope>NUCLEOTIDE SEQUENCE [LARGE SCALE GENOMIC DNA]</scope>
    <source>
        <strain evidence="1">cv. AL8/78</strain>
    </source>
</reference>
<name>A0A453L1Y6_AEGTS</name>
<dbReference type="GO" id="GO:0004061">
    <property type="term" value="F:arylformamidase activity"/>
    <property type="evidence" value="ECO:0007669"/>
    <property type="project" value="InterPro"/>
</dbReference>
<dbReference type="InterPro" id="IPR007325">
    <property type="entry name" value="KFase/CYL"/>
</dbReference>
<accession>A0A453L1Y6</accession>
<organism evidence="1 2">
    <name type="scientific">Aegilops tauschii subsp. strangulata</name>
    <name type="common">Goatgrass</name>
    <dbReference type="NCBI Taxonomy" id="200361"/>
    <lineage>
        <taxon>Eukaryota</taxon>
        <taxon>Viridiplantae</taxon>
        <taxon>Streptophyta</taxon>
        <taxon>Embryophyta</taxon>
        <taxon>Tracheophyta</taxon>
        <taxon>Spermatophyta</taxon>
        <taxon>Magnoliopsida</taxon>
        <taxon>Liliopsida</taxon>
        <taxon>Poales</taxon>
        <taxon>Poaceae</taxon>
        <taxon>BOP clade</taxon>
        <taxon>Pooideae</taxon>
        <taxon>Triticodae</taxon>
        <taxon>Triticeae</taxon>
        <taxon>Triticinae</taxon>
        <taxon>Aegilops</taxon>
    </lineage>
</organism>
<dbReference type="PANTHER" id="PTHR31118:SF12">
    <property type="entry name" value="CYCLASE-LIKE PROTEIN 2"/>
    <property type="match status" value="1"/>
</dbReference>
<reference evidence="2" key="1">
    <citation type="journal article" date="2014" name="Science">
        <title>Ancient hybridizations among the ancestral genomes of bread wheat.</title>
        <authorList>
            <consortium name="International Wheat Genome Sequencing Consortium,"/>
            <person name="Marcussen T."/>
            <person name="Sandve S.R."/>
            <person name="Heier L."/>
            <person name="Spannagl M."/>
            <person name="Pfeifer M."/>
            <person name="Jakobsen K.S."/>
            <person name="Wulff B.B."/>
            <person name="Steuernagel B."/>
            <person name="Mayer K.F."/>
            <person name="Olsen O.A."/>
        </authorList>
    </citation>
    <scope>NUCLEOTIDE SEQUENCE [LARGE SCALE GENOMIC DNA]</scope>
    <source>
        <strain evidence="2">cv. AL8/78</strain>
    </source>
</reference>
<dbReference type="Gramene" id="AET5Gv20595100.12">
    <property type="protein sequence ID" value="AET5Gv20595100.12"/>
    <property type="gene ID" value="AET5Gv20595100"/>
</dbReference>
<dbReference type="Proteomes" id="UP000015105">
    <property type="component" value="Chromosome 5D"/>
</dbReference>
<dbReference type="EnsemblPlants" id="AET5Gv20595100.12">
    <property type="protein sequence ID" value="AET5Gv20595100.12"/>
    <property type="gene ID" value="AET5Gv20595100"/>
</dbReference>